<organism evidence="2 3">
    <name type="scientific">Acrocarpospora corrugata</name>
    <dbReference type="NCBI Taxonomy" id="35763"/>
    <lineage>
        <taxon>Bacteria</taxon>
        <taxon>Bacillati</taxon>
        <taxon>Actinomycetota</taxon>
        <taxon>Actinomycetes</taxon>
        <taxon>Streptosporangiales</taxon>
        <taxon>Streptosporangiaceae</taxon>
        <taxon>Acrocarpospora</taxon>
    </lineage>
</organism>
<reference evidence="2 3" key="1">
    <citation type="submission" date="2019-10" db="EMBL/GenBank/DDBJ databases">
        <title>Whole genome shotgun sequence of Acrocarpospora corrugata NBRC 13972.</title>
        <authorList>
            <person name="Ichikawa N."/>
            <person name="Kimura A."/>
            <person name="Kitahashi Y."/>
            <person name="Komaki H."/>
            <person name="Oguchi A."/>
        </authorList>
    </citation>
    <scope>NUCLEOTIDE SEQUENCE [LARGE SCALE GENOMIC DNA]</scope>
    <source>
        <strain evidence="2 3">NBRC 13972</strain>
    </source>
</reference>
<protein>
    <recommendedName>
        <fullName evidence="1">NACHT N-terminal Helical domain-containing protein</fullName>
    </recommendedName>
</protein>
<dbReference type="InterPro" id="IPR054567">
    <property type="entry name" value="NNH7"/>
</dbReference>
<dbReference type="RefSeq" id="WP_155336426.1">
    <property type="nucleotide sequence ID" value="NZ_BAAABN010000030.1"/>
</dbReference>
<dbReference type="EMBL" id="BLAD01000043">
    <property type="protein sequence ID" value="GES00053.1"/>
    <property type="molecule type" value="Genomic_DNA"/>
</dbReference>
<dbReference type="Gene3D" id="3.40.50.300">
    <property type="entry name" value="P-loop containing nucleotide triphosphate hydrolases"/>
    <property type="match status" value="1"/>
</dbReference>
<dbReference type="Pfam" id="PF22738">
    <property type="entry name" value="NNH7"/>
    <property type="match status" value="1"/>
</dbReference>
<evidence type="ECO:0000313" key="3">
    <source>
        <dbReference type="Proteomes" id="UP000334990"/>
    </source>
</evidence>
<dbReference type="Proteomes" id="UP000334990">
    <property type="component" value="Unassembled WGS sequence"/>
</dbReference>
<proteinExistence type="predicted"/>
<name>A0A5M3VY97_9ACTN</name>
<keyword evidence="3" id="KW-1185">Reference proteome</keyword>
<sequence>MAKQFSYAEAVRILGGETRTLRALDKVLGGALLGAAALPGAGALALSLFDAKAEAVRLGHHLIGSLREKVTGTARHTRTERLLAAQAIITATAFFEALDDIELPFRLEDLDLTYAEQLSLLPELNPDIPRLEVRDVTSSSDADLPQAPTPFHAKVSIYRVANVSLLRFVRGLAVWEGLTATQKDQARDQITKVLPEAAARRYHELYRQLAVEFPEFAFWTNQGEHHATQHQLQHGLTDLTAMLDSVASGRVPPAKLRSILALNQGCLARTISPGDELPDGLALPSLADGYINPRFRLLDRRNDLSLEESWAAEPVRDDLQHFLAAFVTSISATKWPLLALGQPGVGKSVLVQMLAARLPSADYLPVRVPLRQVPADAGIQEQIEAAIRVTTGESMTWPDLARSTEGALPVIMLDGLDELLQATGVNRADYLIQAAEFQTREAELGRPVVVIVTTRTAVSDRCRLPAGTIAIRLEPFSNAQVKLWIDIWNKANTAHFLSQGRTPLSSKDVLAHQDLAEQPLLLLMLALYDADSAFPSNPATDGALHGASTLRLGELYERLLHRFAAREVDKHERGLSPQQREAAIQRELLRLSVAAFAMFNRGQQWVTREDLDRDLTALIPDPPTAGTGFQRPLTAAQTVIGRFFFIHQARALQDSEELSTYEFLHATFGEYLIARLVHELLRREAERDALDRGGLLGGILTTRQDSGPLAPLLSFAVLSVRAPIPQFLNELAEPGHQLKPLLLRRFQEIYFGSEPINSAYEPQSLSAVERIARQTANLVLLTTVLAGPVTATELFGAGEEAVRRWQHLVDLWRAGTQHDGWSSLVSTLGIARSWGGDDRVLTLFWKGSHRAHPGTRTSDLAIILGSRATIIWEAEDSLAWAYNQPPTERQRKWRALPAQTSLDIRADHAMLTEALGSGFGYVGAAATFIASTEQENSTSLLAALNNLWLPIDESPHPQLIRAFERVFDMLATFPDELPWEYLDETLDRLVSHLPNLTTWEVSQLLNRALNAINASNGLDLFHHAMITCALDLVARDRGQLELLGRVLYELDLPPASYLEAAVTLMELEIDPSEVPVTAFDVVRRLSPDEMADMEDDHPHLFHRARRIIRADGGRYRLVWPG</sequence>
<feature type="domain" description="NACHT N-terminal Helical" evidence="1">
    <location>
        <begin position="3"/>
        <end position="224"/>
    </location>
</feature>
<dbReference type="AlphaFoldDB" id="A0A5M3VY97"/>
<evidence type="ECO:0000313" key="2">
    <source>
        <dbReference type="EMBL" id="GES00053.1"/>
    </source>
</evidence>
<evidence type="ECO:0000259" key="1">
    <source>
        <dbReference type="Pfam" id="PF22738"/>
    </source>
</evidence>
<gene>
    <name evidence="2" type="ORF">Acor_21160</name>
</gene>
<dbReference type="InterPro" id="IPR027417">
    <property type="entry name" value="P-loop_NTPase"/>
</dbReference>
<dbReference type="SUPFAM" id="SSF52540">
    <property type="entry name" value="P-loop containing nucleoside triphosphate hydrolases"/>
    <property type="match status" value="1"/>
</dbReference>
<dbReference type="OrthoDB" id="419933at2"/>
<accession>A0A5M3VY97</accession>
<comment type="caution">
    <text evidence="2">The sequence shown here is derived from an EMBL/GenBank/DDBJ whole genome shotgun (WGS) entry which is preliminary data.</text>
</comment>